<keyword evidence="3 6" id="KW-0812">Transmembrane</keyword>
<dbReference type="PROSITE" id="PS00237">
    <property type="entry name" value="G_PROTEIN_RECEP_F1_1"/>
    <property type="match status" value="1"/>
</dbReference>
<feature type="domain" description="G-protein coupled receptors family 1 profile" evidence="8">
    <location>
        <begin position="1"/>
        <end position="184"/>
    </location>
</feature>
<feature type="transmembrane region" description="Helical" evidence="7">
    <location>
        <begin position="70"/>
        <end position="94"/>
    </location>
</feature>
<dbReference type="SUPFAM" id="SSF81321">
    <property type="entry name" value="Family A G protein-coupled receptor-like"/>
    <property type="match status" value="1"/>
</dbReference>
<keyword evidence="10" id="KW-1185">Reference proteome</keyword>
<proteinExistence type="inferred from homology"/>
<dbReference type="Gene3D" id="1.20.1070.10">
    <property type="entry name" value="Rhodopsin 7-helix transmembrane proteins"/>
    <property type="match status" value="1"/>
</dbReference>
<name>A0ABN8Q7L5_9CNID</name>
<dbReference type="Proteomes" id="UP001159427">
    <property type="component" value="Unassembled WGS sequence"/>
</dbReference>
<dbReference type="InterPro" id="IPR000276">
    <property type="entry name" value="GPCR_Rhodpsn"/>
</dbReference>
<gene>
    <name evidence="9" type="ORF">PEVE_00003043</name>
</gene>
<keyword evidence="5 7" id="KW-0472">Membrane</keyword>
<sequence>MALRVLGVASLFHLAMVNVERYIAIKHSLRYEILVTETRLISVSAVLWIITILLQLTVPADSIDNDDNNYVIVDTGIMFLCITTIFFCQVMLYFETRRHENEIASQQVSIEVREKFMKEKKAFKLTTTILFFLMLSYLPLIASDSFLRLLVSTFVITSVNSAYFAFFTGVFTACSNSLLNPIIYCVRIQQFPAALKEIVLRKSNTQAVN</sequence>
<comment type="similarity">
    <text evidence="6">Belongs to the G-protein coupled receptor 1 family.</text>
</comment>
<dbReference type="CDD" id="cd00637">
    <property type="entry name" value="7tm_classA_rhodopsin-like"/>
    <property type="match status" value="1"/>
</dbReference>
<evidence type="ECO:0000313" key="10">
    <source>
        <dbReference type="Proteomes" id="UP001159427"/>
    </source>
</evidence>
<keyword evidence="6" id="KW-0807">Transducer</keyword>
<keyword evidence="4 7" id="KW-1133">Transmembrane helix</keyword>
<evidence type="ECO:0000256" key="6">
    <source>
        <dbReference type="RuleBase" id="RU000688"/>
    </source>
</evidence>
<reference evidence="9 10" key="1">
    <citation type="submission" date="2022-05" db="EMBL/GenBank/DDBJ databases">
        <authorList>
            <consortium name="Genoscope - CEA"/>
            <person name="William W."/>
        </authorList>
    </citation>
    <scope>NUCLEOTIDE SEQUENCE [LARGE SCALE GENOMIC DNA]</scope>
</reference>
<evidence type="ECO:0000256" key="3">
    <source>
        <dbReference type="ARBA" id="ARBA00022692"/>
    </source>
</evidence>
<organism evidence="9 10">
    <name type="scientific">Porites evermanni</name>
    <dbReference type="NCBI Taxonomy" id="104178"/>
    <lineage>
        <taxon>Eukaryota</taxon>
        <taxon>Metazoa</taxon>
        <taxon>Cnidaria</taxon>
        <taxon>Anthozoa</taxon>
        <taxon>Hexacorallia</taxon>
        <taxon>Scleractinia</taxon>
        <taxon>Fungiina</taxon>
        <taxon>Poritidae</taxon>
        <taxon>Porites</taxon>
    </lineage>
</organism>
<evidence type="ECO:0000313" key="9">
    <source>
        <dbReference type="EMBL" id="CAH3158938.1"/>
    </source>
</evidence>
<accession>A0ABN8Q7L5</accession>
<dbReference type="InterPro" id="IPR017452">
    <property type="entry name" value="GPCR_Rhodpsn_7TM"/>
</dbReference>
<comment type="subcellular location">
    <subcellularLocation>
        <location evidence="1">Cell membrane</location>
        <topology evidence="1">Multi-pass membrane protein</topology>
    </subcellularLocation>
</comment>
<dbReference type="PANTHER" id="PTHR22750">
    <property type="entry name" value="G-PROTEIN COUPLED RECEPTOR"/>
    <property type="match status" value="1"/>
</dbReference>
<dbReference type="PROSITE" id="PS50262">
    <property type="entry name" value="G_PROTEIN_RECEP_F1_2"/>
    <property type="match status" value="1"/>
</dbReference>
<keyword evidence="6" id="KW-0297">G-protein coupled receptor</keyword>
<comment type="caution">
    <text evidence="9">The sequence shown here is derived from an EMBL/GenBank/DDBJ whole genome shotgun (WGS) entry which is preliminary data.</text>
</comment>
<dbReference type="EMBL" id="CALNXI010001180">
    <property type="protein sequence ID" value="CAH3158938.1"/>
    <property type="molecule type" value="Genomic_DNA"/>
</dbReference>
<feature type="transmembrane region" description="Helical" evidence="7">
    <location>
        <begin position="40"/>
        <end position="58"/>
    </location>
</feature>
<evidence type="ECO:0000256" key="1">
    <source>
        <dbReference type="ARBA" id="ARBA00004651"/>
    </source>
</evidence>
<keyword evidence="2" id="KW-1003">Cell membrane</keyword>
<evidence type="ECO:0000256" key="2">
    <source>
        <dbReference type="ARBA" id="ARBA00022475"/>
    </source>
</evidence>
<evidence type="ECO:0000256" key="4">
    <source>
        <dbReference type="ARBA" id="ARBA00022989"/>
    </source>
</evidence>
<feature type="transmembrane region" description="Helical" evidence="7">
    <location>
        <begin position="162"/>
        <end position="186"/>
    </location>
</feature>
<keyword evidence="6" id="KW-0675">Receptor</keyword>
<evidence type="ECO:0000256" key="7">
    <source>
        <dbReference type="SAM" id="Phobius"/>
    </source>
</evidence>
<feature type="transmembrane region" description="Helical" evidence="7">
    <location>
        <begin position="122"/>
        <end position="142"/>
    </location>
</feature>
<evidence type="ECO:0000256" key="5">
    <source>
        <dbReference type="ARBA" id="ARBA00023136"/>
    </source>
</evidence>
<dbReference type="PRINTS" id="PR00237">
    <property type="entry name" value="GPCRRHODOPSN"/>
</dbReference>
<evidence type="ECO:0000259" key="8">
    <source>
        <dbReference type="PROSITE" id="PS50262"/>
    </source>
</evidence>
<dbReference type="Pfam" id="PF00001">
    <property type="entry name" value="7tm_1"/>
    <property type="match status" value="1"/>
</dbReference>
<protein>
    <recommendedName>
        <fullName evidence="8">G-protein coupled receptors family 1 profile domain-containing protein</fullName>
    </recommendedName>
</protein>